<dbReference type="InterPro" id="IPR046348">
    <property type="entry name" value="SIS_dom_sf"/>
</dbReference>
<accession>A0A377IXC3</accession>
<dbReference type="InterPro" id="IPR001347">
    <property type="entry name" value="SIS_dom"/>
</dbReference>
<dbReference type="InterPro" id="IPR009057">
    <property type="entry name" value="Homeodomain-like_sf"/>
</dbReference>
<proteinExistence type="predicted"/>
<dbReference type="GO" id="GO:0097367">
    <property type="term" value="F:carbohydrate derivative binding"/>
    <property type="evidence" value="ECO:0007669"/>
    <property type="project" value="InterPro"/>
</dbReference>
<evidence type="ECO:0000259" key="4">
    <source>
        <dbReference type="PROSITE" id="PS51071"/>
    </source>
</evidence>
<dbReference type="SUPFAM" id="SSF53697">
    <property type="entry name" value="SIS domain"/>
    <property type="match status" value="1"/>
</dbReference>
<dbReference type="InterPro" id="IPR035472">
    <property type="entry name" value="RpiR-like_SIS"/>
</dbReference>
<dbReference type="InterPro" id="IPR036388">
    <property type="entry name" value="WH-like_DNA-bd_sf"/>
</dbReference>
<evidence type="ECO:0000256" key="2">
    <source>
        <dbReference type="ARBA" id="ARBA00023125"/>
    </source>
</evidence>
<dbReference type="EMBL" id="UGHS01000003">
    <property type="protein sequence ID" value="STO92911.1"/>
    <property type="molecule type" value="Genomic_DNA"/>
</dbReference>
<dbReference type="Gene3D" id="1.10.10.10">
    <property type="entry name" value="Winged helix-like DNA-binding domain superfamily/Winged helix DNA-binding domain"/>
    <property type="match status" value="1"/>
</dbReference>
<keyword evidence="3" id="KW-0804">Transcription</keyword>
<dbReference type="PROSITE" id="PS51071">
    <property type="entry name" value="HTH_RPIR"/>
    <property type="match status" value="1"/>
</dbReference>
<dbReference type="PANTHER" id="PTHR30514:SF9">
    <property type="entry name" value="TRANSCRIPTIONAL REGULATOR"/>
    <property type="match status" value="1"/>
</dbReference>
<evidence type="ECO:0000259" key="5">
    <source>
        <dbReference type="PROSITE" id="PS51464"/>
    </source>
</evidence>
<evidence type="ECO:0000313" key="6">
    <source>
        <dbReference type="EMBL" id="STO92911.1"/>
    </source>
</evidence>
<dbReference type="RefSeq" id="WP_007242687.1">
    <property type="nucleotide sequence ID" value="NZ_JAHAHE010000023.1"/>
</dbReference>
<dbReference type="Gene3D" id="3.40.50.10490">
    <property type="entry name" value="Glucose-6-phosphate isomerase like protein, domain 1"/>
    <property type="match status" value="1"/>
</dbReference>
<gene>
    <name evidence="6" type="primary">ybbH</name>
    <name evidence="6" type="ORF">NCTC13335_00768</name>
</gene>
<organism evidence="6 7">
    <name type="scientific">Haemophilus pittmaniae</name>
    <dbReference type="NCBI Taxonomy" id="249188"/>
    <lineage>
        <taxon>Bacteria</taxon>
        <taxon>Pseudomonadati</taxon>
        <taxon>Pseudomonadota</taxon>
        <taxon>Gammaproteobacteria</taxon>
        <taxon>Pasteurellales</taxon>
        <taxon>Pasteurellaceae</taxon>
        <taxon>Haemophilus</taxon>
    </lineage>
</organism>
<dbReference type="InterPro" id="IPR000281">
    <property type="entry name" value="HTH_RpiR"/>
</dbReference>
<dbReference type="InterPro" id="IPR047640">
    <property type="entry name" value="RpiR-like"/>
</dbReference>
<dbReference type="PROSITE" id="PS51464">
    <property type="entry name" value="SIS"/>
    <property type="match status" value="1"/>
</dbReference>
<dbReference type="SUPFAM" id="SSF46689">
    <property type="entry name" value="Homeodomain-like"/>
    <property type="match status" value="1"/>
</dbReference>
<dbReference type="GO" id="GO:1901135">
    <property type="term" value="P:carbohydrate derivative metabolic process"/>
    <property type="evidence" value="ECO:0007669"/>
    <property type="project" value="InterPro"/>
</dbReference>
<evidence type="ECO:0000256" key="3">
    <source>
        <dbReference type="ARBA" id="ARBA00023163"/>
    </source>
</evidence>
<dbReference type="Pfam" id="PF01418">
    <property type="entry name" value="HTH_6"/>
    <property type="match status" value="1"/>
</dbReference>
<dbReference type="CDD" id="cd05013">
    <property type="entry name" value="SIS_RpiR"/>
    <property type="match status" value="1"/>
</dbReference>
<dbReference type="OrthoDB" id="370421at2"/>
<dbReference type="Proteomes" id="UP000255264">
    <property type="component" value="Unassembled WGS sequence"/>
</dbReference>
<evidence type="ECO:0000256" key="1">
    <source>
        <dbReference type="ARBA" id="ARBA00023015"/>
    </source>
</evidence>
<name>A0A377IXC3_9PAST</name>
<feature type="domain" description="SIS" evidence="5">
    <location>
        <begin position="130"/>
        <end position="270"/>
    </location>
</feature>
<dbReference type="PANTHER" id="PTHR30514">
    <property type="entry name" value="GLUCOKINASE"/>
    <property type="match status" value="1"/>
</dbReference>
<sequence>MAPNSKVLDTISALYKSLTKTEKKIADALMAYPDAVSNSSLSELAAQFAVGEATFVRFCRTLGFKGFSDFKLAYSIDMATGNAHRDDIVLEAEIMPDDNSLLIAQKLQTTINNVMGETIGLLDFQQLEAVVKAILNAKRVFLFGVGSSGITAEEAKNKFMRIGVSVDATGNNHFMYMQAALLDKHCVAIGISHSGYSQETAHALKIAKQSGALTVAITHSMRSPITEHADFVLVNGNKQGKLQGDSIGTKIAQLFILDLIYALLVQLGKDNAVKTKQKTVDVILEQRIQ</sequence>
<keyword evidence="1" id="KW-0805">Transcription regulation</keyword>
<dbReference type="AlphaFoldDB" id="A0A377IXC3"/>
<keyword evidence="7" id="KW-1185">Reference proteome</keyword>
<protein>
    <submittedName>
        <fullName evidence="6">Putative HTH-type transcriptional regulator</fullName>
    </submittedName>
</protein>
<dbReference type="Pfam" id="PF01380">
    <property type="entry name" value="SIS"/>
    <property type="match status" value="1"/>
</dbReference>
<reference evidence="6 7" key="1">
    <citation type="submission" date="2018-06" db="EMBL/GenBank/DDBJ databases">
        <authorList>
            <consortium name="Pathogen Informatics"/>
            <person name="Doyle S."/>
        </authorList>
    </citation>
    <scope>NUCLEOTIDE SEQUENCE [LARGE SCALE GENOMIC DNA]</scope>
    <source>
        <strain evidence="6 7">NCTC13335</strain>
    </source>
</reference>
<dbReference type="GO" id="GO:0003700">
    <property type="term" value="F:DNA-binding transcription factor activity"/>
    <property type="evidence" value="ECO:0007669"/>
    <property type="project" value="InterPro"/>
</dbReference>
<keyword evidence="2" id="KW-0238">DNA-binding</keyword>
<dbReference type="GO" id="GO:0003677">
    <property type="term" value="F:DNA binding"/>
    <property type="evidence" value="ECO:0007669"/>
    <property type="project" value="UniProtKB-KW"/>
</dbReference>
<feature type="domain" description="HTH rpiR-type" evidence="4">
    <location>
        <begin position="5"/>
        <end position="81"/>
    </location>
</feature>
<evidence type="ECO:0000313" key="7">
    <source>
        <dbReference type="Proteomes" id="UP000255264"/>
    </source>
</evidence>